<proteinExistence type="predicted"/>
<organism evidence="2 3">
    <name type="scientific">Meloidogyne hapla</name>
    <name type="common">Root-knot nematode worm</name>
    <dbReference type="NCBI Taxonomy" id="6305"/>
    <lineage>
        <taxon>Eukaryota</taxon>
        <taxon>Metazoa</taxon>
        <taxon>Ecdysozoa</taxon>
        <taxon>Nematoda</taxon>
        <taxon>Chromadorea</taxon>
        <taxon>Rhabditida</taxon>
        <taxon>Tylenchina</taxon>
        <taxon>Tylenchomorpha</taxon>
        <taxon>Tylenchoidea</taxon>
        <taxon>Meloidogynidae</taxon>
        <taxon>Meloidogyninae</taxon>
        <taxon>Meloidogyne</taxon>
    </lineage>
</organism>
<keyword evidence="1" id="KW-0812">Transmembrane</keyword>
<evidence type="ECO:0000313" key="2">
    <source>
        <dbReference type="Proteomes" id="UP000095281"/>
    </source>
</evidence>
<feature type="transmembrane region" description="Helical" evidence="1">
    <location>
        <begin position="14"/>
        <end position="39"/>
    </location>
</feature>
<keyword evidence="1" id="KW-1133">Transmembrane helix</keyword>
<dbReference type="AlphaFoldDB" id="A0A1I8BCP2"/>
<feature type="transmembrane region" description="Helical" evidence="1">
    <location>
        <begin position="45"/>
        <end position="71"/>
    </location>
</feature>
<reference evidence="3" key="1">
    <citation type="submission" date="2016-11" db="UniProtKB">
        <authorList>
            <consortium name="WormBaseParasite"/>
        </authorList>
    </citation>
    <scope>IDENTIFICATION</scope>
</reference>
<evidence type="ECO:0000256" key="1">
    <source>
        <dbReference type="SAM" id="Phobius"/>
    </source>
</evidence>
<keyword evidence="2" id="KW-1185">Reference proteome</keyword>
<protein>
    <submittedName>
        <fullName evidence="3">Transmembrane protein</fullName>
    </submittedName>
</protein>
<dbReference type="WBParaSite" id="MhA1_Contig2.frz3.gene7">
    <property type="protein sequence ID" value="MhA1_Contig2.frz3.gene7"/>
    <property type="gene ID" value="MhA1_Contig2.frz3.gene7"/>
</dbReference>
<name>A0A1I8BCP2_MELHA</name>
<sequence>MVLVHRADASISDVFYNLMCSTCWTGGGFVALVLVVLLLAWWPCWLLLGCFQVSGSGGLLCWCFGCCFFWWWCKTYVCSQWCSAYGGPKKNDCWWPLCSSWKLSPQSYYQTNEVRNNNKQQKFYLIRLAAFFIPLLVFSFDDLMKQQFPYLVVL</sequence>
<dbReference type="Proteomes" id="UP000095281">
    <property type="component" value="Unplaced"/>
</dbReference>
<accession>A0A1I8BCP2</accession>
<keyword evidence="1" id="KW-0472">Membrane</keyword>
<feature type="transmembrane region" description="Helical" evidence="1">
    <location>
        <begin position="123"/>
        <end position="140"/>
    </location>
</feature>
<evidence type="ECO:0000313" key="3">
    <source>
        <dbReference type="WBParaSite" id="MhA1_Contig2.frz3.gene7"/>
    </source>
</evidence>